<name>A0ABV6C1K3_9ACTN</name>
<evidence type="ECO:0000313" key="2">
    <source>
        <dbReference type="EMBL" id="MFC0081571.1"/>
    </source>
</evidence>
<dbReference type="InterPro" id="IPR036249">
    <property type="entry name" value="Thioredoxin-like_sf"/>
</dbReference>
<dbReference type="Pfam" id="PF03190">
    <property type="entry name" value="Thioredox_DsbH"/>
    <property type="match status" value="1"/>
</dbReference>
<dbReference type="PIRSF" id="PIRSF006402">
    <property type="entry name" value="UCP006402_thioredoxin"/>
    <property type="match status" value="1"/>
</dbReference>
<dbReference type="CDD" id="cd02955">
    <property type="entry name" value="SSP411"/>
    <property type="match status" value="1"/>
</dbReference>
<dbReference type="InterPro" id="IPR012341">
    <property type="entry name" value="6hp_glycosidase-like_sf"/>
</dbReference>
<dbReference type="EMBL" id="JBHLYQ010000037">
    <property type="protein sequence ID" value="MFC0081571.1"/>
    <property type="molecule type" value="Genomic_DNA"/>
</dbReference>
<dbReference type="InterPro" id="IPR008928">
    <property type="entry name" value="6-hairpin_glycosidase_sf"/>
</dbReference>
<dbReference type="Proteomes" id="UP001589788">
    <property type="component" value="Unassembled WGS sequence"/>
</dbReference>
<comment type="caution">
    <text evidence="2">The sequence shown here is derived from an EMBL/GenBank/DDBJ whole genome shotgun (WGS) entry which is preliminary data.</text>
</comment>
<gene>
    <name evidence="2" type="ORF">ACFFRE_05345</name>
</gene>
<dbReference type="Gene3D" id="3.40.30.10">
    <property type="entry name" value="Glutaredoxin"/>
    <property type="match status" value="1"/>
</dbReference>
<dbReference type="Gene3D" id="1.50.10.10">
    <property type="match status" value="1"/>
</dbReference>
<organism evidence="2 3">
    <name type="scientific">Aciditerrimonas ferrireducens</name>
    <dbReference type="NCBI Taxonomy" id="667306"/>
    <lineage>
        <taxon>Bacteria</taxon>
        <taxon>Bacillati</taxon>
        <taxon>Actinomycetota</taxon>
        <taxon>Acidimicrobiia</taxon>
        <taxon>Acidimicrobiales</taxon>
        <taxon>Acidimicrobiaceae</taxon>
        <taxon>Aciditerrimonas</taxon>
    </lineage>
</organism>
<dbReference type="SUPFAM" id="SSF52833">
    <property type="entry name" value="Thioredoxin-like"/>
    <property type="match status" value="1"/>
</dbReference>
<dbReference type="SUPFAM" id="SSF48208">
    <property type="entry name" value="Six-hairpin glycosidases"/>
    <property type="match status" value="1"/>
</dbReference>
<dbReference type="PANTHER" id="PTHR42899">
    <property type="entry name" value="SPERMATOGENESIS-ASSOCIATED PROTEIN 20"/>
    <property type="match status" value="1"/>
</dbReference>
<feature type="domain" description="Spermatogenesis-associated protein 20-like TRX" evidence="1">
    <location>
        <begin position="1"/>
        <end position="161"/>
    </location>
</feature>
<dbReference type="PANTHER" id="PTHR42899:SF1">
    <property type="entry name" value="SPERMATOGENESIS-ASSOCIATED PROTEIN 20"/>
    <property type="match status" value="1"/>
</dbReference>
<dbReference type="RefSeq" id="WP_377788853.1">
    <property type="nucleotide sequence ID" value="NZ_JBHLYQ010000037.1"/>
</dbReference>
<evidence type="ECO:0000259" key="1">
    <source>
        <dbReference type="Pfam" id="PF03190"/>
    </source>
</evidence>
<keyword evidence="3" id="KW-1185">Reference proteome</keyword>
<accession>A0ABV6C1K3</accession>
<protein>
    <submittedName>
        <fullName evidence="2">Thioredoxin domain-containing protein</fullName>
    </submittedName>
</protein>
<proteinExistence type="predicted"/>
<reference evidence="2 3" key="1">
    <citation type="submission" date="2024-09" db="EMBL/GenBank/DDBJ databases">
        <authorList>
            <person name="Sun Q."/>
            <person name="Mori K."/>
        </authorList>
    </citation>
    <scope>NUCLEOTIDE SEQUENCE [LARGE SCALE GENOMIC DNA]</scope>
    <source>
        <strain evidence="2 3">JCM 15389</strain>
    </source>
</reference>
<evidence type="ECO:0000313" key="3">
    <source>
        <dbReference type="Proteomes" id="UP001589788"/>
    </source>
</evidence>
<dbReference type="InterPro" id="IPR004879">
    <property type="entry name" value="Ssp411-like_TRX"/>
</dbReference>
<dbReference type="InterPro" id="IPR024705">
    <property type="entry name" value="Ssp411"/>
</dbReference>
<sequence>MNRLAAEPSRYLQEHADQPVDWWPWGKEALAEARRLDRPLFISIGYSACHWCHVMARESFDDPTVAALLNDHFVPVKVDREERPDVDALYMEAALAATGQGGWPLSVFATPDGRPFFTGTYFPPEDRHGLPAFRRVLDAVADAWATRREAVERDASELAGAIARSLAGPTAERPSAAPSWQELASQASEQLVGRLDRPWGGFGGPPKFPQAPVLELLLVDGALRGSAASIEAAEVTLGAMVAGGLYDHLEGGFARYSTDRTWTVPHFEKMLPDQALLVRCALAAWQVGGDARFRQAVEETVGYLLGRLRLPGGGLAASEDADAGGVEGGHATWTSEELRAVLGPRYDEVAAWYQLDGPPAFEGRHVLRRPLGAPLARPDGVQEGWELLRAARAERPRPGLDPKVVTEWNAMAAVALAEAGGALGRPEWVAAAGEVLEVLWRSARRPGAGWARTVQDGQARHPATAADVAWVAAASIALAEARGEDEDWRRAIDAARVLLAEFQLPDGLLATSSRDAQTPVVRPVELAGSAAPSANAVAARTLTRLAALTEDPTFGRARDAILGALRPLAARQPVALADAVVAGLVAEAGTVEVVVTGSRPDLVSCVQEGFWPTTLLVHGERGPWPLWSGRPDDGSAYVCRGGVCLAPVSERGELAQRLGELTRTSAEAARPTIRAAAQP</sequence>